<sequence>MCSLLIDRVGPHIVTNYHCIAKLAKDTTKTQRTFVGIEGPDGKLSQWPARIVATDASHDLAVLQIDAPPETLQPIKMGSSKGLKVGQSVFAIGNPRGLSRTMTAGVVSGLNRAIPSPVNTLTYGAIQTDAPINGGSSGGALLDSSGRLIGISTATFSRKGTGRGSGVNFALPADLVLDIVPKLIVYGNPTGRGMG</sequence>
<dbReference type="InterPro" id="IPR009003">
    <property type="entry name" value="Peptidase_S1_PA"/>
</dbReference>
<dbReference type="InterPro" id="IPR051201">
    <property type="entry name" value="Chloro_Bact_Ser_Proteases"/>
</dbReference>
<comment type="caution">
    <text evidence="4">The sequence shown here is derived from an EMBL/GenBank/DDBJ whole genome shotgun (WGS) entry which is preliminary data.</text>
</comment>
<gene>
    <name evidence="4" type="ORF">COCSUDRAFT_55212</name>
</gene>
<proteinExistence type="inferred from homology"/>
<keyword evidence="3" id="KW-0378">Hydrolase</keyword>
<dbReference type="InterPro" id="IPR001940">
    <property type="entry name" value="Peptidase_S1C"/>
</dbReference>
<dbReference type="STRING" id="574566.I0Z970"/>
<protein>
    <submittedName>
        <fullName evidence="4">Trypsin-like serine protease</fullName>
    </submittedName>
</protein>
<dbReference type="Proteomes" id="UP000007264">
    <property type="component" value="Unassembled WGS sequence"/>
</dbReference>
<keyword evidence="5" id="KW-1185">Reference proteome</keyword>
<dbReference type="GO" id="GO:0004252">
    <property type="term" value="F:serine-type endopeptidase activity"/>
    <property type="evidence" value="ECO:0007669"/>
    <property type="project" value="InterPro"/>
</dbReference>
<evidence type="ECO:0000256" key="3">
    <source>
        <dbReference type="ARBA" id="ARBA00022801"/>
    </source>
</evidence>
<dbReference type="AlphaFoldDB" id="I0Z970"/>
<dbReference type="RefSeq" id="XP_005651733.1">
    <property type="nucleotide sequence ID" value="XM_005651676.1"/>
</dbReference>
<evidence type="ECO:0000256" key="1">
    <source>
        <dbReference type="ARBA" id="ARBA00010541"/>
    </source>
</evidence>
<dbReference type="KEGG" id="csl:COCSUDRAFT_55212"/>
<accession>I0Z970</accession>
<organism evidence="4 5">
    <name type="scientific">Coccomyxa subellipsoidea (strain C-169)</name>
    <name type="common">Green microalga</name>
    <dbReference type="NCBI Taxonomy" id="574566"/>
    <lineage>
        <taxon>Eukaryota</taxon>
        <taxon>Viridiplantae</taxon>
        <taxon>Chlorophyta</taxon>
        <taxon>core chlorophytes</taxon>
        <taxon>Trebouxiophyceae</taxon>
        <taxon>Trebouxiophyceae incertae sedis</taxon>
        <taxon>Coccomyxaceae</taxon>
        <taxon>Coccomyxa</taxon>
        <taxon>Coccomyxa subellipsoidea</taxon>
    </lineage>
</organism>
<dbReference type="eggNOG" id="KOG1320">
    <property type="taxonomic scope" value="Eukaryota"/>
</dbReference>
<dbReference type="InterPro" id="IPR043504">
    <property type="entry name" value="Peptidase_S1_PA_chymotrypsin"/>
</dbReference>
<dbReference type="GeneID" id="17045204"/>
<dbReference type="PRINTS" id="PR00834">
    <property type="entry name" value="PROTEASES2C"/>
</dbReference>
<dbReference type="Gene3D" id="2.40.10.10">
    <property type="entry name" value="Trypsin-like serine proteases"/>
    <property type="match status" value="2"/>
</dbReference>
<evidence type="ECO:0000313" key="5">
    <source>
        <dbReference type="Proteomes" id="UP000007264"/>
    </source>
</evidence>
<dbReference type="GO" id="GO:0006508">
    <property type="term" value="P:proteolysis"/>
    <property type="evidence" value="ECO:0007669"/>
    <property type="project" value="UniProtKB-KW"/>
</dbReference>
<name>I0Z970_COCSC</name>
<evidence type="ECO:0000256" key="2">
    <source>
        <dbReference type="ARBA" id="ARBA00022670"/>
    </source>
</evidence>
<keyword evidence="2" id="KW-0645">Protease</keyword>
<dbReference type="PANTHER" id="PTHR43343">
    <property type="entry name" value="PEPTIDASE S12"/>
    <property type="match status" value="1"/>
</dbReference>
<reference evidence="4 5" key="1">
    <citation type="journal article" date="2012" name="Genome Biol.">
        <title>The genome of the polar eukaryotic microalga coccomyxa subellipsoidea reveals traits of cold adaptation.</title>
        <authorList>
            <person name="Blanc G."/>
            <person name="Agarkova I."/>
            <person name="Grimwood J."/>
            <person name="Kuo A."/>
            <person name="Brueggeman A."/>
            <person name="Dunigan D."/>
            <person name="Gurnon J."/>
            <person name="Ladunga I."/>
            <person name="Lindquist E."/>
            <person name="Lucas S."/>
            <person name="Pangilinan J."/>
            <person name="Proschold T."/>
            <person name="Salamov A."/>
            <person name="Schmutz J."/>
            <person name="Weeks D."/>
            <person name="Yamada T."/>
            <person name="Claverie J.M."/>
            <person name="Grigoriev I."/>
            <person name="Van Etten J."/>
            <person name="Lomsadze A."/>
            <person name="Borodovsky M."/>
        </authorList>
    </citation>
    <scope>NUCLEOTIDE SEQUENCE [LARGE SCALE GENOMIC DNA]</scope>
    <source>
        <strain evidence="4 5">C-169</strain>
    </source>
</reference>
<dbReference type="Pfam" id="PF13365">
    <property type="entry name" value="Trypsin_2"/>
    <property type="match status" value="1"/>
</dbReference>
<comment type="similarity">
    <text evidence="1">Belongs to the peptidase S1C family.</text>
</comment>
<dbReference type="SUPFAM" id="SSF50494">
    <property type="entry name" value="Trypsin-like serine proteases"/>
    <property type="match status" value="1"/>
</dbReference>
<dbReference type="EMBL" id="AGSI01000001">
    <property type="protein sequence ID" value="EIE27189.1"/>
    <property type="molecule type" value="Genomic_DNA"/>
</dbReference>
<dbReference type="PANTHER" id="PTHR43343:SF6">
    <property type="entry name" value="PROTEASE DO-LIKE 5, CHLOROPLASTIC ISOFORM X1"/>
    <property type="match status" value="1"/>
</dbReference>
<evidence type="ECO:0000313" key="4">
    <source>
        <dbReference type="EMBL" id="EIE27189.1"/>
    </source>
</evidence>
<dbReference type="OrthoDB" id="4217619at2759"/>